<name>A0ABQ3SMK2_9ACTN</name>
<protein>
    <recommendedName>
        <fullName evidence="9">4,4'-diaponeurosporenoate glycosyltransferase</fullName>
    </recommendedName>
</protein>
<accession>A0ABQ3SMK2</accession>
<evidence type="ECO:0000256" key="3">
    <source>
        <dbReference type="ARBA" id="ARBA00022676"/>
    </source>
</evidence>
<evidence type="ECO:0000256" key="2">
    <source>
        <dbReference type="ARBA" id="ARBA00022475"/>
    </source>
</evidence>
<keyword evidence="4 11" id="KW-0808">Transferase</keyword>
<keyword evidence="5" id="KW-0472">Membrane</keyword>
<evidence type="ECO:0000256" key="1">
    <source>
        <dbReference type="ARBA" id="ARBA00004236"/>
    </source>
</evidence>
<comment type="caution">
    <text evidence="11">The sequence shown here is derived from an EMBL/GenBank/DDBJ whole genome shotgun (WGS) entry which is preliminary data.</text>
</comment>
<dbReference type="Pfam" id="PF00535">
    <property type="entry name" value="Glycos_transf_2"/>
    <property type="match status" value="1"/>
</dbReference>
<evidence type="ECO:0000256" key="4">
    <source>
        <dbReference type="ARBA" id="ARBA00022679"/>
    </source>
</evidence>
<comment type="function">
    <text evidence="6">Catalyzes the glycosylation of 4,4'-diaponeurosporenoate, i.e. the esterification of glucose at the C1'' position with the carboxyl group of 4,4'-diaponeurosporenic acid, to form glycosyl-4,4'-diaponeurosporenoate. This is a step in the biosynthesis of staphyloxanthin, an orange pigment present in most staphylococci strains.</text>
</comment>
<proteinExistence type="inferred from homology"/>
<sequence length="242" mass="26379">MITLSVVIPAHNEAAYLPRYLPTVFAALDHWQAATGGTGEVIVVDNTSTDTTADLATQLGARVITETVRSIGAVRNTGAAAAAGSLLFFTDADVALPLDTFTAATTAVDAGAVGGAIPPLYTPARLGARLLCAYWDHYRTRRDGAQGVAQFATADAFKAVGGYRPELLMSEDVEFFARLTAHGRQTNGPVAILDDLRVRPSTRRYDQWSTARMLWWQNPLTARRRLASPRMWRHWYEGSTVR</sequence>
<evidence type="ECO:0000259" key="10">
    <source>
        <dbReference type="Pfam" id="PF00535"/>
    </source>
</evidence>
<dbReference type="EMBL" id="BNEC01000005">
    <property type="protein sequence ID" value="GHI69334.1"/>
    <property type="molecule type" value="Genomic_DNA"/>
</dbReference>
<keyword evidence="2" id="KW-1003">Cell membrane</keyword>
<evidence type="ECO:0000313" key="12">
    <source>
        <dbReference type="Proteomes" id="UP000613974"/>
    </source>
</evidence>
<evidence type="ECO:0000256" key="9">
    <source>
        <dbReference type="ARBA" id="ARBA00040345"/>
    </source>
</evidence>
<dbReference type="SUPFAM" id="SSF53448">
    <property type="entry name" value="Nucleotide-diphospho-sugar transferases"/>
    <property type="match status" value="1"/>
</dbReference>
<keyword evidence="3" id="KW-0328">Glycosyltransferase</keyword>
<dbReference type="GO" id="GO:0016740">
    <property type="term" value="F:transferase activity"/>
    <property type="evidence" value="ECO:0007669"/>
    <property type="project" value="UniProtKB-KW"/>
</dbReference>
<dbReference type="Gene3D" id="3.90.550.10">
    <property type="entry name" value="Spore Coat Polysaccharide Biosynthesis Protein SpsA, Chain A"/>
    <property type="match status" value="1"/>
</dbReference>
<dbReference type="InterPro" id="IPR029044">
    <property type="entry name" value="Nucleotide-diphossugar_trans"/>
</dbReference>
<organism evidence="11 12">
    <name type="scientific">Streptomyces nojiriensis</name>
    <dbReference type="NCBI Taxonomy" id="66374"/>
    <lineage>
        <taxon>Bacteria</taxon>
        <taxon>Bacillati</taxon>
        <taxon>Actinomycetota</taxon>
        <taxon>Actinomycetes</taxon>
        <taxon>Kitasatosporales</taxon>
        <taxon>Streptomycetaceae</taxon>
        <taxon>Streptomyces</taxon>
    </lineage>
</organism>
<evidence type="ECO:0000313" key="11">
    <source>
        <dbReference type="EMBL" id="GHI69334.1"/>
    </source>
</evidence>
<feature type="domain" description="Glycosyltransferase 2-like" evidence="10">
    <location>
        <begin position="5"/>
        <end position="118"/>
    </location>
</feature>
<evidence type="ECO:0000256" key="8">
    <source>
        <dbReference type="ARBA" id="ARBA00038120"/>
    </source>
</evidence>
<evidence type="ECO:0000256" key="5">
    <source>
        <dbReference type="ARBA" id="ARBA00023136"/>
    </source>
</evidence>
<dbReference type="Proteomes" id="UP000613974">
    <property type="component" value="Unassembled WGS sequence"/>
</dbReference>
<evidence type="ECO:0000256" key="6">
    <source>
        <dbReference type="ARBA" id="ARBA00037281"/>
    </source>
</evidence>
<keyword evidence="12" id="KW-1185">Reference proteome</keyword>
<comment type="subcellular location">
    <subcellularLocation>
        <location evidence="1">Cell membrane</location>
    </subcellularLocation>
</comment>
<dbReference type="InterPro" id="IPR001173">
    <property type="entry name" value="Glyco_trans_2-like"/>
</dbReference>
<gene>
    <name evidence="11" type="ORF">Snoj_32520</name>
</gene>
<comment type="similarity">
    <text evidence="8">Belongs to the glycosyltransferase 2 family. CrtQ subfamily.</text>
</comment>
<dbReference type="PANTHER" id="PTHR43646">
    <property type="entry name" value="GLYCOSYLTRANSFERASE"/>
    <property type="match status" value="1"/>
</dbReference>
<dbReference type="PANTHER" id="PTHR43646:SF2">
    <property type="entry name" value="GLYCOSYLTRANSFERASE 2-LIKE DOMAIN-CONTAINING PROTEIN"/>
    <property type="match status" value="1"/>
</dbReference>
<dbReference type="GeneID" id="95587620"/>
<evidence type="ECO:0000256" key="7">
    <source>
        <dbReference type="ARBA" id="ARBA00037904"/>
    </source>
</evidence>
<comment type="pathway">
    <text evidence="7">Carotenoid biosynthesis; staphyloxanthin biosynthesis; staphyloxanthin from farnesyl diphosphate: step 4/5.</text>
</comment>
<dbReference type="RefSeq" id="WP_189747218.1">
    <property type="nucleotide sequence ID" value="NZ_BMRL01000025.1"/>
</dbReference>
<reference evidence="12" key="1">
    <citation type="submission" date="2023-07" db="EMBL/GenBank/DDBJ databases">
        <title>Whole genome shotgun sequence of Streptomyces nojiriensis NBRC 13794.</title>
        <authorList>
            <person name="Komaki H."/>
            <person name="Tamura T."/>
        </authorList>
    </citation>
    <scope>NUCLEOTIDE SEQUENCE [LARGE SCALE GENOMIC DNA]</scope>
    <source>
        <strain evidence="12">NBRC 13794</strain>
    </source>
</reference>